<feature type="transmembrane region" description="Helical" evidence="2">
    <location>
        <begin position="225"/>
        <end position="242"/>
    </location>
</feature>
<feature type="region of interest" description="Disordered" evidence="1">
    <location>
        <begin position="1"/>
        <end position="52"/>
    </location>
</feature>
<feature type="transmembrane region" description="Helical" evidence="2">
    <location>
        <begin position="302"/>
        <end position="318"/>
    </location>
</feature>
<dbReference type="Proteomes" id="UP001500767">
    <property type="component" value="Unassembled WGS sequence"/>
</dbReference>
<evidence type="ECO:0000313" key="4">
    <source>
        <dbReference type="Proteomes" id="UP001500767"/>
    </source>
</evidence>
<evidence type="ECO:0000256" key="1">
    <source>
        <dbReference type="SAM" id="MobiDB-lite"/>
    </source>
</evidence>
<comment type="caution">
    <text evidence="3">The sequence shown here is derived from an EMBL/GenBank/DDBJ whole genome shotgun (WGS) entry which is preliminary data.</text>
</comment>
<feature type="transmembrane region" description="Helical" evidence="2">
    <location>
        <begin position="338"/>
        <end position="355"/>
    </location>
</feature>
<feature type="transmembrane region" description="Helical" evidence="2">
    <location>
        <begin position="196"/>
        <end position="218"/>
    </location>
</feature>
<evidence type="ECO:0000256" key="2">
    <source>
        <dbReference type="SAM" id="Phobius"/>
    </source>
</evidence>
<feature type="transmembrane region" description="Helical" evidence="2">
    <location>
        <begin position="169"/>
        <end position="190"/>
    </location>
</feature>
<protein>
    <submittedName>
        <fullName evidence="3">Uncharacterized protein</fullName>
    </submittedName>
</protein>
<keyword evidence="4" id="KW-1185">Reference proteome</keyword>
<feature type="transmembrane region" description="Helical" evidence="2">
    <location>
        <begin position="103"/>
        <end position="122"/>
    </location>
</feature>
<keyword evidence="2" id="KW-0472">Membrane</keyword>
<gene>
    <name evidence="3" type="ORF">GCM10022197_02750</name>
</gene>
<dbReference type="EMBL" id="BAAAYR010000001">
    <property type="protein sequence ID" value="GAA3551294.1"/>
    <property type="molecule type" value="Genomic_DNA"/>
</dbReference>
<feature type="transmembrane region" description="Helical" evidence="2">
    <location>
        <begin position="128"/>
        <end position="149"/>
    </location>
</feature>
<accession>A0ABP6WG59</accession>
<dbReference type="RefSeq" id="WP_204912584.1">
    <property type="nucleotide sequence ID" value="NZ_BAAAYR010000001.1"/>
</dbReference>
<proteinExistence type="predicted"/>
<name>A0ABP6WG59_9ACTN</name>
<feature type="transmembrane region" description="Helical" evidence="2">
    <location>
        <begin position="248"/>
        <end position="266"/>
    </location>
</feature>
<evidence type="ECO:0000313" key="3">
    <source>
        <dbReference type="EMBL" id="GAA3551294.1"/>
    </source>
</evidence>
<keyword evidence="2" id="KW-0812">Transmembrane</keyword>
<organism evidence="3 4">
    <name type="scientific">Microlunatus spumicola</name>
    <dbReference type="NCBI Taxonomy" id="81499"/>
    <lineage>
        <taxon>Bacteria</taxon>
        <taxon>Bacillati</taxon>
        <taxon>Actinomycetota</taxon>
        <taxon>Actinomycetes</taxon>
        <taxon>Propionibacteriales</taxon>
        <taxon>Propionibacteriaceae</taxon>
        <taxon>Microlunatus</taxon>
    </lineage>
</organism>
<sequence length="573" mass="60152">MNPLAHLARRGPRPAETPPAGLGGADVGPGALSTLELERAPETGSGPAEPTDAYAADRFTVDPSEWGEVGALDPDDWNHGVPAPALPATSTSTVRQQTTPVRLLGRLALVVVLSLVAFHHSVGSLLHTIGSGSIVAYVLAVPLYGALAAVAGNRRPGVVLASGVRVRDVVLGAATCLVALGVTTLLGPGLSGVYGLWRLDLLMLWLFLLGATVLCFGLRQVVRSWLFWAVLLLLWPFPVRLANSVAGGAVGGALLLVLVVLAVVALGHRPHDPPRRRVLGSTALVGLVVLALSGLTTHPQRLLWGSVVATVVALLWWAGQAHRPSLASVPERRVRGGAVVLVALAVVGLLALPAAPRAAAPSTPTGVTSLSLGAVEVPGWDTTARRTSKEQQRYFGRTSTWQRISLRQDTGTADTTGRDIVVDVISTPRPQVLDLYPVVTTYPMGTLSSTPDAVVDLGHGVQGQVFRAHDAGRDIGYTLLTFSWRLPVDIALTGGYTGPRAQLTQRITLIAVDDQREDAPFPTPGNATLDGIRAAFASLGREPQVRAGARLQSDEQLLDDAARALVHQRLTGG</sequence>
<feature type="transmembrane region" description="Helical" evidence="2">
    <location>
        <begin position="278"/>
        <end position="296"/>
    </location>
</feature>
<reference evidence="4" key="1">
    <citation type="journal article" date="2019" name="Int. J. Syst. Evol. Microbiol.">
        <title>The Global Catalogue of Microorganisms (GCM) 10K type strain sequencing project: providing services to taxonomists for standard genome sequencing and annotation.</title>
        <authorList>
            <consortium name="The Broad Institute Genomics Platform"/>
            <consortium name="The Broad Institute Genome Sequencing Center for Infectious Disease"/>
            <person name="Wu L."/>
            <person name="Ma J."/>
        </authorList>
    </citation>
    <scope>NUCLEOTIDE SEQUENCE [LARGE SCALE GENOMIC DNA]</scope>
    <source>
        <strain evidence="4">JCM 16540</strain>
    </source>
</reference>
<keyword evidence="2" id="KW-1133">Transmembrane helix</keyword>